<keyword evidence="3" id="KW-1185">Reference proteome</keyword>
<evidence type="ECO:0000256" key="1">
    <source>
        <dbReference type="SAM" id="MobiDB-lite"/>
    </source>
</evidence>
<sequence>MSSPLSPTSPASAQAPGPERLICDNTKDDPYTGRYASVRVPKGASCYLENAVVLGNLKALHQAVDVYVINTEVQRNLHIKGAQRDVKIGPENCRFDPPVGNNVKVTRSHNVAICFTFADNNIMVTRNDGRIMLRDNRAGNSIKVNDNLPYDRLPGDGQHPDIDAIRVIDNVAERRISVQRNADRPLILRGNTPEPVV</sequence>
<name>A0A853C096_9ACTN</name>
<feature type="compositionally biased region" description="Low complexity" evidence="1">
    <location>
        <begin position="1"/>
        <end position="18"/>
    </location>
</feature>
<dbReference type="AlphaFoldDB" id="A0A853C096"/>
<proteinExistence type="predicted"/>
<evidence type="ECO:0000313" key="2">
    <source>
        <dbReference type="EMBL" id="NYJ00945.1"/>
    </source>
</evidence>
<evidence type="ECO:0008006" key="4">
    <source>
        <dbReference type="Google" id="ProtNLM"/>
    </source>
</evidence>
<dbReference type="Proteomes" id="UP000530424">
    <property type="component" value="Unassembled WGS sequence"/>
</dbReference>
<accession>A0A853C096</accession>
<feature type="region of interest" description="Disordered" evidence="1">
    <location>
        <begin position="1"/>
        <end position="28"/>
    </location>
</feature>
<evidence type="ECO:0000313" key="3">
    <source>
        <dbReference type="Proteomes" id="UP000530424"/>
    </source>
</evidence>
<organism evidence="2 3">
    <name type="scientific">Nocardioides thalensis</name>
    <dbReference type="NCBI Taxonomy" id="1914755"/>
    <lineage>
        <taxon>Bacteria</taxon>
        <taxon>Bacillati</taxon>
        <taxon>Actinomycetota</taxon>
        <taxon>Actinomycetes</taxon>
        <taxon>Propionibacteriales</taxon>
        <taxon>Nocardioidaceae</taxon>
        <taxon>Nocardioides</taxon>
    </lineage>
</organism>
<dbReference type="RefSeq" id="WP_179667475.1">
    <property type="nucleotide sequence ID" value="NZ_JACCFP010000001.1"/>
</dbReference>
<protein>
    <recommendedName>
        <fullName evidence="4">Right-handed parallel beta-helix repeat-containing protein</fullName>
    </recommendedName>
</protein>
<gene>
    <name evidence="2" type="ORF">HNR19_001643</name>
</gene>
<comment type="caution">
    <text evidence="2">The sequence shown here is derived from an EMBL/GenBank/DDBJ whole genome shotgun (WGS) entry which is preliminary data.</text>
</comment>
<dbReference type="EMBL" id="JACCFP010000001">
    <property type="protein sequence ID" value="NYJ00945.1"/>
    <property type="molecule type" value="Genomic_DNA"/>
</dbReference>
<reference evidence="2 3" key="1">
    <citation type="submission" date="2020-07" db="EMBL/GenBank/DDBJ databases">
        <title>Sequencing the genomes of 1000 actinobacteria strains.</title>
        <authorList>
            <person name="Klenk H.-P."/>
        </authorList>
    </citation>
    <scope>NUCLEOTIDE SEQUENCE [LARGE SCALE GENOMIC DNA]</scope>
    <source>
        <strain evidence="2 3">DSM 103833</strain>
    </source>
</reference>